<sequence length="670" mass="72374">MKIPINRSLLRKAVVPGVALLLMGSLFIPARSALLPTYDEAGGPIASKFDFTAMPIALPKGLPTDRKIRELREPYKHLSAWISSVGAAIAMNDFDGNRLADDLCVVDPRSDTAFITPTPDSNTGRYEPFVLDPKPLPADSSTVPSGCIPGDFNGDGRLDALVSYYGRTPILYLQRANATRLDAKAFRPIDLVPSPNTADGHYEGERWITAAVSVSDFDGDGKPDIYLGQYFNDMDVLSKEGQLALWMTDSLSNARNGGKDRIFTLASAKAGDEPTADYREVANPFPIGMDTGWALAAAASDLNGDQLPELYVANDFGRDRLFVNKSTPGQIRFGFAEGERGITEPKSYVLGHDSDKGMAADFGDLNGDGMPDLFVSNIAVRFALMEGHFAFYNTAKDTADAARQLAEGVAPFKNRATDVGLAWETWGWDAKIDDFDNDGRNEVVQATGMIKGETNRWPQIQELGTMNDDLTKYPWSWPIIAEDADLAGSNPVGFFSRGDDGKFANLTHALGMDTPVPSRGIAVGDTSGNGALSFAVARQWGDPTFYHNNKAKGGQFLGLKLFRQAWEGTATTNTIAGLPTQGVPAVDAQVEVRTADGRLLTSHLDGGSGHTGKRATEVHIGLGDVDPAAPLHVTLRWRETNGTPHEQSLQLAPGWHTVNLASDAQEVKQR</sequence>
<dbReference type="PANTHER" id="PTHR16026">
    <property type="entry name" value="CARTILAGE ACIDIC PROTEIN 1"/>
    <property type="match status" value="1"/>
</dbReference>
<dbReference type="RefSeq" id="WP_281878240.1">
    <property type="nucleotide sequence ID" value="NZ_AP026976.1"/>
</dbReference>
<evidence type="ECO:0000259" key="2">
    <source>
        <dbReference type="Pfam" id="PF07593"/>
    </source>
</evidence>
<dbReference type="Proteomes" id="UP001317870">
    <property type="component" value="Chromosome"/>
</dbReference>
<keyword evidence="1" id="KW-0732">Signal</keyword>
<keyword evidence="4" id="KW-1185">Reference proteome</keyword>
<dbReference type="Pfam" id="PF07593">
    <property type="entry name" value="UnbV_ASPIC"/>
    <property type="match status" value="1"/>
</dbReference>
<reference evidence="3 4" key="1">
    <citation type="submission" date="2022-11" db="EMBL/GenBank/DDBJ databases">
        <title>Genome Sequencing of Nocardia sp. ON39_IFM12276 and assembly.</title>
        <authorList>
            <person name="Shimojima M."/>
            <person name="Toyokawa M."/>
            <person name="Uesaka K."/>
        </authorList>
    </citation>
    <scope>NUCLEOTIDE SEQUENCE [LARGE SCALE GENOMIC DNA]</scope>
    <source>
        <strain evidence="3 4">IFM 12276</strain>
    </source>
</reference>
<dbReference type="InterPro" id="IPR011519">
    <property type="entry name" value="UnbV_ASPIC"/>
</dbReference>
<dbReference type="Gene3D" id="2.130.10.130">
    <property type="entry name" value="Integrin alpha, N-terminal"/>
    <property type="match status" value="2"/>
</dbReference>
<dbReference type="InterPro" id="IPR028994">
    <property type="entry name" value="Integrin_alpha_N"/>
</dbReference>
<protein>
    <submittedName>
        <fullName evidence="3">RNA-binding protein</fullName>
    </submittedName>
</protein>
<name>A0ABM8CTI1_9NOCA</name>
<dbReference type="InterPro" id="IPR027039">
    <property type="entry name" value="Crtac1"/>
</dbReference>
<gene>
    <name evidence="3" type="ORF">IFM12276_12620</name>
</gene>
<dbReference type="PANTHER" id="PTHR16026:SF0">
    <property type="entry name" value="CARTILAGE ACIDIC PROTEIN 1"/>
    <property type="match status" value="1"/>
</dbReference>
<evidence type="ECO:0000256" key="1">
    <source>
        <dbReference type="ARBA" id="ARBA00022729"/>
    </source>
</evidence>
<evidence type="ECO:0000313" key="3">
    <source>
        <dbReference type="EMBL" id="BDT98233.1"/>
    </source>
</evidence>
<dbReference type="EMBL" id="AP026978">
    <property type="protein sequence ID" value="BDT98233.1"/>
    <property type="molecule type" value="Genomic_DNA"/>
</dbReference>
<dbReference type="Pfam" id="PF13517">
    <property type="entry name" value="FG-GAP_3"/>
    <property type="match status" value="2"/>
</dbReference>
<feature type="domain" description="ASPIC/UnbV" evidence="2">
    <location>
        <begin position="585"/>
        <end position="647"/>
    </location>
</feature>
<accession>A0ABM8CTI1</accession>
<dbReference type="SUPFAM" id="SSF69318">
    <property type="entry name" value="Integrin alpha N-terminal domain"/>
    <property type="match status" value="1"/>
</dbReference>
<proteinExistence type="predicted"/>
<evidence type="ECO:0000313" key="4">
    <source>
        <dbReference type="Proteomes" id="UP001317870"/>
    </source>
</evidence>
<organism evidence="3 4">
    <name type="scientific">Nocardia sputorum</name>
    <dbReference type="NCBI Taxonomy" id="2984338"/>
    <lineage>
        <taxon>Bacteria</taxon>
        <taxon>Bacillati</taxon>
        <taxon>Actinomycetota</taxon>
        <taxon>Actinomycetes</taxon>
        <taxon>Mycobacteriales</taxon>
        <taxon>Nocardiaceae</taxon>
        <taxon>Nocardia</taxon>
    </lineage>
</organism>
<dbReference type="InterPro" id="IPR013517">
    <property type="entry name" value="FG-GAP"/>
</dbReference>